<dbReference type="Gene3D" id="1.20.1280.50">
    <property type="match status" value="1"/>
</dbReference>
<protein>
    <recommendedName>
        <fullName evidence="2">F-box domain-containing protein</fullName>
    </recommendedName>
</protein>
<dbReference type="Proteomes" id="UP001237642">
    <property type="component" value="Unassembled WGS sequence"/>
</dbReference>
<dbReference type="Pfam" id="PF00646">
    <property type="entry name" value="F-box"/>
    <property type="match status" value="1"/>
</dbReference>
<feature type="domain" description="F-box" evidence="2">
    <location>
        <begin position="7"/>
        <end position="47"/>
    </location>
</feature>
<gene>
    <name evidence="3" type="ORF">POM88_004498</name>
    <name evidence="4" type="ORF">POM88_004499</name>
</gene>
<proteinExistence type="predicted"/>
<name>A0AAD8JKG2_9APIA</name>
<keyword evidence="5" id="KW-1185">Reference proteome</keyword>
<feature type="compositionally biased region" description="Acidic residues" evidence="1">
    <location>
        <begin position="100"/>
        <end position="110"/>
    </location>
</feature>
<evidence type="ECO:0000313" key="3">
    <source>
        <dbReference type="EMBL" id="KAK1404893.1"/>
    </source>
</evidence>
<evidence type="ECO:0000259" key="2">
    <source>
        <dbReference type="Pfam" id="PF00646"/>
    </source>
</evidence>
<dbReference type="AlphaFoldDB" id="A0AAD8JKG2"/>
<evidence type="ECO:0000256" key="1">
    <source>
        <dbReference type="SAM" id="MobiDB-lite"/>
    </source>
</evidence>
<organism evidence="3 5">
    <name type="scientific">Heracleum sosnowskyi</name>
    <dbReference type="NCBI Taxonomy" id="360622"/>
    <lineage>
        <taxon>Eukaryota</taxon>
        <taxon>Viridiplantae</taxon>
        <taxon>Streptophyta</taxon>
        <taxon>Embryophyta</taxon>
        <taxon>Tracheophyta</taxon>
        <taxon>Spermatophyta</taxon>
        <taxon>Magnoliopsida</taxon>
        <taxon>eudicotyledons</taxon>
        <taxon>Gunneridae</taxon>
        <taxon>Pentapetalae</taxon>
        <taxon>asterids</taxon>
        <taxon>campanulids</taxon>
        <taxon>Apiales</taxon>
        <taxon>Apiaceae</taxon>
        <taxon>Apioideae</taxon>
        <taxon>apioid superclade</taxon>
        <taxon>Tordylieae</taxon>
        <taxon>Tordyliinae</taxon>
        <taxon>Heracleum</taxon>
    </lineage>
</organism>
<reference evidence="3" key="2">
    <citation type="submission" date="2023-05" db="EMBL/GenBank/DDBJ databases">
        <authorList>
            <person name="Schelkunov M.I."/>
        </authorList>
    </citation>
    <scope>NUCLEOTIDE SEQUENCE</scope>
    <source>
        <strain evidence="3">Hsosn_3</strain>
        <tissue evidence="3">Leaf</tissue>
    </source>
</reference>
<dbReference type="EMBL" id="JAUIZM010000001">
    <property type="protein sequence ID" value="KAK1404893.1"/>
    <property type="molecule type" value="Genomic_DNA"/>
</dbReference>
<feature type="region of interest" description="Disordered" evidence="1">
    <location>
        <begin position="77"/>
        <end position="116"/>
    </location>
</feature>
<dbReference type="EMBL" id="JAUIZM010000001">
    <property type="protein sequence ID" value="KAK1404894.1"/>
    <property type="molecule type" value="Genomic_DNA"/>
</dbReference>
<comment type="caution">
    <text evidence="3">The sequence shown here is derived from an EMBL/GenBank/DDBJ whole genome shotgun (WGS) entry which is preliminary data.</text>
</comment>
<dbReference type="SUPFAM" id="SSF81383">
    <property type="entry name" value="F-box domain"/>
    <property type="match status" value="1"/>
</dbReference>
<dbReference type="InterPro" id="IPR001810">
    <property type="entry name" value="F-box_dom"/>
</dbReference>
<dbReference type="InterPro" id="IPR036047">
    <property type="entry name" value="F-box-like_dom_sf"/>
</dbReference>
<sequence length="116" mass="12774">MGAITSWDNLPLELVSVIAHKVDCWDSLKILSAVCKSWNSAVSELKLLLPPKDPWLLLAEDSGLDFNSVLVTELEAMDEDDIDDNNNVDVGDPHANNNNDEGDNNNDIDNDPISTR</sequence>
<evidence type="ECO:0000313" key="5">
    <source>
        <dbReference type="Proteomes" id="UP001237642"/>
    </source>
</evidence>
<accession>A0AAD8JKG2</accession>
<reference evidence="3" key="1">
    <citation type="submission" date="2023-02" db="EMBL/GenBank/DDBJ databases">
        <title>Genome of toxic invasive species Heracleum sosnowskyi carries increased number of genes despite the absence of recent whole-genome duplications.</title>
        <authorList>
            <person name="Schelkunov M."/>
            <person name="Shtratnikova V."/>
            <person name="Makarenko M."/>
            <person name="Klepikova A."/>
            <person name="Omelchenko D."/>
            <person name="Novikova G."/>
            <person name="Obukhova E."/>
            <person name="Bogdanov V."/>
            <person name="Penin A."/>
            <person name="Logacheva M."/>
        </authorList>
    </citation>
    <scope>NUCLEOTIDE SEQUENCE</scope>
    <source>
        <strain evidence="3">Hsosn_3</strain>
        <tissue evidence="3">Leaf</tissue>
    </source>
</reference>
<evidence type="ECO:0000313" key="4">
    <source>
        <dbReference type="EMBL" id="KAK1404894.1"/>
    </source>
</evidence>
<feature type="compositionally biased region" description="Acidic residues" evidence="1">
    <location>
        <begin position="77"/>
        <end position="86"/>
    </location>
</feature>